<reference evidence="1" key="1">
    <citation type="submission" date="2018-02" db="EMBL/GenBank/DDBJ databases">
        <title>Rhizophora mucronata_Transcriptome.</title>
        <authorList>
            <person name="Meera S.P."/>
            <person name="Sreeshan A."/>
            <person name="Augustine A."/>
        </authorList>
    </citation>
    <scope>NUCLEOTIDE SEQUENCE</scope>
    <source>
        <tissue evidence="1">Leaf</tissue>
    </source>
</reference>
<organism evidence="1">
    <name type="scientific">Rhizophora mucronata</name>
    <name type="common">Asiatic mangrove</name>
    <dbReference type="NCBI Taxonomy" id="61149"/>
    <lineage>
        <taxon>Eukaryota</taxon>
        <taxon>Viridiplantae</taxon>
        <taxon>Streptophyta</taxon>
        <taxon>Embryophyta</taxon>
        <taxon>Tracheophyta</taxon>
        <taxon>Spermatophyta</taxon>
        <taxon>Magnoliopsida</taxon>
        <taxon>eudicotyledons</taxon>
        <taxon>Gunneridae</taxon>
        <taxon>Pentapetalae</taxon>
        <taxon>rosids</taxon>
        <taxon>fabids</taxon>
        <taxon>Malpighiales</taxon>
        <taxon>Rhizophoraceae</taxon>
        <taxon>Rhizophora</taxon>
    </lineage>
</organism>
<name>A0A2P2IRY1_RHIMU</name>
<dbReference type="EMBL" id="GGEC01003508">
    <property type="protein sequence ID" value="MBW83991.1"/>
    <property type="molecule type" value="Transcribed_RNA"/>
</dbReference>
<accession>A0A2P2IRY1</accession>
<dbReference type="AlphaFoldDB" id="A0A2P2IRY1"/>
<proteinExistence type="predicted"/>
<protein>
    <submittedName>
        <fullName evidence="1">10 kDa chaperonin</fullName>
    </submittedName>
</protein>
<sequence length="32" mass="3831">MLLHLLLSQDPLFVPEPISKLLSLNRHFWQED</sequence>
<evidence type="ECO:0000313" key="1">
    <source>
        <dbReference type="EMBL" id="MBW83991.1"/>
    </source>
</evidence>